<evidence type="ECO:0000256" key="1">
    <source>
        <dbReference type="SAM" id="MobiDB-lite"/>
    </source>
</evidence>
<sequence length="25" mass="2784">MHPERLTDINTTAQLQGARYNSAVP</sequence>
<dbReference type="AlphaFoldDB" id="A0A0E9QZ52"/>
<evidence type="ECO:0000313" key="2">
    <source>
        <dbReference type="EMBL" id="JAH21353.1"/>
    </source>
</evidence>
<organism evidence="2">
    <name type="scientific">Anguilla anguilla</name>
    <name type="common">European freshwater eel</name>
    <name type="synonym">Muraena anguilla</name>
    <dbReference type="NCBI Taxonomy" id="7936"/>
    <lineage>
        <taxon>Eukaryota</taxon>
        <taxon>Metazoa</taxon>
        <taxon>Chordata</taxon>
        <taxon>Craniata</taxon>
        <taxon>Vertebrata</taxon>
        <taxon>Euteleostomi</taxon>
        <taxon>Actinopterygii</taxon>
        <taxon>Neopterygii</taxon>
        <taxon>Teleostei</taxon>
        <taxon>Anguilliformes</taxon>
        <taxon>Anguillidae</taxon>
        <taxon>Anguilla</taxon>
    </lineage>
</organism>
<reference evidence="2" key="2">
    <citation type="journal article" date="2015" name="Fish Shellfish Immunol.">
        <title>Early steps in the European eel (Anguilla anguilla)-Vibrio vulnificus interaction in the gills: Role of the RtxA13 toxin.</title>
        <authorList>
            <person name="Callol A."/>
            <person name="Pajuelo D."/>
            <person name="Ebbesson L."/>
            <person name="Teles M."/>
            <person name="MacKenzie S."/>
            <person name="Amaro C."/>
        </authorList>
    </citation>
    <scope>NUCLEOTIDE SEQUENCE</scope>
</reference>
<reference evidence="2" key="1">
    <citation type="submission" date="2014-11" db="EMBL/GenBank/DDBJ databases">
        <authorList>
            <person name="Amaro Gonzalez C."/>
        </authorList>
    </citation>
    <scope>NUCLEOTIDE SEQUENCE</scope>
</reference>
<proteinExistence type="predicted"/>
<name>A0A0E9QZ52_ANGAN</name>
<feature type="region of interest" description="Disordered" evidence="1">
    <location>
        <begin position="1"/>
        <end position="25"/>
    </location>
</feature>
<protein>
    <submittedName>
        <fullName evidence="2">Uncharacterized protein</fullName>
    </submittedName>
</protein>
<accession>A0A0E9QZ52</accession>
<dbReference type="EMBL" id="GBXM01087224">
    <property type="protein sequence ID" value="JAH21353.1"/>
    <property type="molecule type" value="Transcribed_RNA"/>
</dbReference>